<evidence type="ECO:0000313" key="3">
    <source>
        <dbReference type="Proteomes" id="UP000177310"/>
    </source>
</evidence>
<reference evidence="2 3" key="1">
    <citation type="journal article" date="2016" name="Nat. Commun.">
        <title>Thousands of microbial genomes shed light on interconnected biogeochemical processes in an aquifer system.</title>
        <authorList>
            <person name="Anantharaman K."/>
            <person name="Brown C.T."/>
            <person name="Hug L.A."/>
            <person name="Sharon I."/>
            <person name="Castelle C.J."/>
            <person name="Probst A.J."/>
            <person name="Thomas B.C."/>
            <person name="Singh A."/>
            <person name="Wilkins M.J."/>
            <person name="Karaoz U."/>
            <person name="Brodie E.L."/>
            <person name="Williams K.H."/>
            <person name="Hubbard S.S."/>
            <person name="Banfield J.F."/>
        </authorList>
    </citation>
    <scope>NUCLEOTIDE SEQUENCE [LARGE SCALE GENOMIC DNA]</scope>
</reference>
<dbReference type="EMBL" id="MHIL01000022">
    <property type="protein sequence ID" value="OGY51191.1"/>
    <property type="molecule type" value="Genomic_DNA"/>
</dbReference>
<name>A0A1G1YG10_9BACT</name>
<feature type="transmembrane region" description="Helical" evidence="1">
    <location>
        <begin position="33"/>
        <end position="53"/>
    </location>
</feature>
<sequence>MFGVILVTIGTFFQEISDSIGKYKVENQEESPFAMGFLSLFWGTILFALISLVNRDAFVFSLNSLPTFSVRLILEIVQLYVTVFAIIKADRTTFNFVRTITIPLLLLADLTLGYHIGFPARVGMSVIVFTLLVLFSTRSIKKEGIGLVAFTAVNAVITLSLFKYDITHFNSVAAEQLLIYFVLLVCFFILATFRAKENLFVFLTKPIFLLQSASTGFGGVIESFGFNFGAASVMVAAKRSSAIFWSLIAGKTFFREKHMVFKFLVFFVLLIGLVLLAIN</sequence>
<proteinExistence type="predicted"/>
<evidence type="ECO:0008006" key="4">
    <source>
        <dbReference type="Google" id="ProtNLM"/>
    </source>
</evidence>
<keyword evidence="1" id="KW-0472">Membrane</keyword>
<dbReference type="AlphaFoldDB" id="A0A1G1YG10"/>
<gene>
    <name evidence="2" type="ORF">A3J59_02840</name>
</gene>
<feature type="transmembrane region" description="Helical" evidence="1">
    <location>
        <begin position="65"/>
        <end position="87"/>
    </location>
</feature>
<evidence type="ECO:0000256" key="1">
    <source>
        <dbReference type="SAM" id="Phobius"/>
    </source>
</evidence>
<organism evidence="2 3">
    <name type="scientific">Candidatus Buchananbacteria bacterium RIFCSPHIGHO2_02_FULL_56_16</name>
    <dbReference type="NCBI Taxonomy" id="1797542"/>
    <lineage>
        <taxon>Bacteria</taxon>
        <taxon>Candidatus Buchananiibacteriota</taxon>
    </lineage>
</organism>
<feature type="transmembrane region" description="Helical" evidence="1">
    <location>
        <begin position="260"/>
        <end position="278"/>
    </location>
</feature>
<protein>
    <recommendedName>
        <fullName evidence="4">EamA domain-containing protein</fullName>
    </recommendedName>
</protein>
<accession>A0A1G1YG10</accession>
<keyword evidence="1" id="KW-0812">Transmembrane</keyword>
<feature type="transmembrane region" description="Helical" evidence="1">
    <location>
        <begin position="227"/>
        <end position="248"/>
    </location>
</feature>
<evidence type="ECO:0000313" key="2">
    <source>
        <dbReference type="EMBL" id="OGY51191.1"/>
    </source>
</evidence>
<feature type="transmembrane region" description="Helical" evidence="1">
    <location>
        <begin position="147"/>
        <end position="164"/>
    </location>
</feature>
<dbReference type="Proteomes" id="UP000177310">
    <property type="component" value="Unassembled WGS sequence"/>
</dbReference>
<keyword evidence="1" id="KW-1133">Transmembrane helix</keyword>
<feature type="transmembrane region" description="Helical" evidence="1">
    <location>
        <begin position="200"/>
        <end position="221"/>
    </location>
</feature>
<feature type="transmembrane region" description="Helical" evidence="1">
    <location>
        <begin position="112"/>
        <end position="135"/>
    </location>
</feature>
<feature type="transmembrane region" description="Helical" evidence="1">
    <location>
        <begin position="176"/>
        <end position="193"/>
    </location>
</feature>
<comment type="caution">
    <text evidence="2">The sequence shown here is derived from an EMBL/GenBank/DDBJ whole genome shotgun (WGS) entry which is preliminary data.</text>
</comment>